<feature type="non-terminal residue" evidence="5">
    <location>
        <position position="151"/>
    </location>
</feature>
<dbReference type="GO" id="GO:0008170">
    <property type="term" value="F:N-methyltransferase activity"/>
    <property type="evidence" value="ECO:0007669"/>
    <property type="project" value="InterPro"/>
</dbReference>
<dbReference type="PRINTS" id="PR00508">
    <property type="entry name" value="S21N4MTFRASE"/>
</dbReference>
<dbReference type="SUPFAM" id="SSF53335">
    <property type="entry name" value="S-adenosyl-L-methionine-dependent methyltransferases"/>
    <property type="match status" value="1"/>
</dbReference>
<dbReference type="InterPro" id="IPR029063">
    <property type="entry name" value="SAM-dependent_MTases_sf"/>
</dbReference>
<comment type="caution">
    <text evidence="5">The sequence shown here is derived from an EMBL/GenBank/DDBJ whole genome shotgun (WGS) entry which is preliminary data.</text>
</comment>
<dbReference type="InterPro" id="IPR001091">
    <property type="entry name" value="RM_Methyltransferase"/>
</dbReference>
<gene>
    <name evidence="5" type="ORF">HYY65_15005</name>
</gene>
<sequence length="151" mass="16910">MNKQDTAERGTQRDSMLQEVLSKLHASKSLGQTIDPPWAHPFPARMTISMAEYLIESTTSPGGLVLDPMAGSGTTLVAAQKKGRHSVGVERDPLAFLIARSVTQSFDSSCLDSLRIRIAERASEIIRKIRLPELRKKLSQKDQKFLQYWFP</sequence>
<accession>A0A932GS13</accession>
<feature type="domain" description="DNA methylase N-4/N-6" evidence="4">
    <location>
        <begin position="31"/>
        <end position="93"/>
    </location>
</feature>
<dbReference type="Proteomes" id="UP000741360">
    <property type="component" value="Unassembled WGS sequence"/>
</dbReference>
<evidence type="ECO:0000313" key="5">
    <source>
        <dbReference type="EMBL" id="MBI3016333.1"/>
    </source>
</evidence>
<keyword evidence="2" id="KW-0808">Transferase</keyword>
<evidence type="ECO:0000256" key="1">
    <source>
        <dbReference type="ARBA" id="ARBA00022603"/>
    </source>
</evidence>
<evidence type="ECO:0000256" key="3">
    <source>
        <dbReference type="RuleBase" id="RU362026"/>
    </source>
</evidence>
<comment type="similarity">
    <text evidence="3">Belongs to the N(4)/N(6)-methyltransferase family.</text>
</comment>
<dbReference type="Pfam" id="PF01555">
    <property type="entry name" value="N6_N4_Mtase"/>
    <property type="match status" value="1"/>
</dbReference>
<evidence type="ECO:0000259" key="4">
    <source>
        <dbReference type="Pfam" id="PF01555"/>
    </source>
</evidence>
<dbReference type="GO" id="GO:0032259">
    <property type="term" value="P:methylation"/>
    <property type="evidence" value="ECO:0007669"/>
    <property type="project" value="UniProtKB-KW"/>
</dbReference>
<evidence type="ECO:0000256" key="2">
    <source>
        <dbReference type="ARBA" id="ARBA00022679"/>
    </source>
</evidence>
<evidence type="ECO:0000313" key="6">
    <source>
        <dbReference type="Proteomes" id="UP000741360"/>
    </source>
</evidence>
<reference evidence="5" key="1">
    <citation type="submission" date="2020-07" db="EMBL/GenBank/DDBJ databases">
        <title>Huge and variable diversity of episymbiotic CPR bacteria and DPANN archaea in groundwater ecosystems.</title>
        <authorList>
            <person name="He C.Y."/>
            <person name="Keren R."/>
            <person name="Whittaker M."/>
            <person name="Farag I.F."/>
            <person name="Doudna J."/>
            <person name="Cate J.H.D."/>
            <person name="Banfield J.F."/>
        </authorList>
    </citation>
    <scope>NUCLEOTIDE SEQUENCE</scope>
    <source>
        <strain evidence="5">NC_groundwater_717_Ag_S-0.2um_59_8</strain>
    </source>
</reference>
<name>A0A932GS13_UNCTE</name>
<dbReference type="Gene3D" id="3.40.50.150">
    <property type="entry name" value="Vaccinia Virus protein VP39"/>
    <property type="match status" value="1"/>
</dbReference>
<protein>
    <recommendedName>
        <fullName evidence="3">Methyltransferase</fullName>
        <ecNumber evidence="3">2.1.1.-</ecNumber>
    </recommendedName>
</protein>
<dbReference type="AlphaFoldDB" id="A0A932GS13"/>
<keyword evidence="1" id="KW-0489">Methyltransferase</keyword>
<proteinExistence type="inferred from homology"/>
<dbReference type="InterPro" id="IPR002941">
    <property type="entry name" value="DNA_methylase_N4/N6"/>
</dbReference>
<dbReference type="EC" id="2.1.1.-" evidence="3"/>
<dbReference type="EMBL" id="JACPSX010000290">
    <property type="protein sequence ID" value="MBI3016333.1"/>
    <property type="molecule type" value="Genomic_DNA"/>
</dbReference>
<dbReference type="GO" id="GO:0003677">
    <property type="term" value="F:DNA binding"/>
    <property type="evidence" value="ECO:0007669"/>
    <property type="project" value="InterPro"/>
</dbReference>
<organism evidence="5 6">
    <name type="scientific">Tectimicrobiota bacterium</name>
    <dbReference type="NCBI Taxonomy" id="2528274"/>
    <lineage>
        <taxon>Bacteria</taxon>
        <taxon>Pseudomonadati</taxon>
        <taxon>Nitrospinota/Tectimicrobiota group</taxon>
        <taxon>Candidatus Tectimicrobiota</taxon>
    </lineage>
</organism>